<sequence length="119" mass="13415">MFDLRKHTAHGTGKPKSIRRAGMQKPLVESYLEYQIEITQRPASPISTRILFSVRVDGGEPLLQSYMTGFLTEKSARAAAHAEIQKLEFKYGQNSSPIASILSSLKRQRAAKKLQRKQD</sequence>
<evidence type="ECO:0000256" key="1">
    <source>
        <dbReference type="SAM" id="MobiDB-lite"/>
    </source>
</evidence>
<dbReference type="EMBL" id="CP036289">
    <property type="protein sequence ID" value="QDU76664.1"/>
    <property type="molecule type" value="Genomic_DNA"/>
</dbReference>
<evidence type="ECO:0000313" key="3">
    <source>
        <dbReference type="Proteomes" id="UP000318626"/>
    </source>
</evidence>
<evidence type="ECO:0000313" key="2">
    <source>
        <dbReference type="EMBL" id="QDU76664.1"/>
    </source>
</evidence>
<accession>A0A518CBU1</accession>
<dbReference type="OrthoDB" id="277420at2"/>
<organism evidence="2 3">
    <name type="scientific">Bremerella volcania</name>
    <dbReference type="NCBI Taxonomy" id="2527984"/>
    <lineage>
        <taxon>Bacteria</taxon>
        <taxon>Pseudomonadati</taxon>
        <taxon>Planctomycetota</taxon>
        <taxon>Planctomycetia</taxon>
        <taxon>Pirellulales</taxon>
        <taxon>Pirellulaceae</taxon>
        <taxon>Bremerella</taxon>
    </lineage>
</organism>
<dbReference type="Proteomes" id="UP000318626">
    <property type="component" value="Chromosome"/>
</dbReference>
<dbReference type="RefSeq" id="WP_144974944.1">
    <property type="nucleotide sequence ID" value="NZ_CP036289.1"/>
</dbReference>
<gene>
    <name evidence="2" type="ORF">Pan97_37190</name>
</gene>
<dbReference type="AlphaFoldDB" id="A0A518CBU1"/>
<feature type="region of interest" description="Disordered" evidence="1">
    <location>
        <begin position="1"/>
        <end position="20"/>
    </location>
</feature>
<reference evidence="3" key="1">
    <citation type="submission" date="2019-02" db="EMBL/GenBank/DDBJ databases">
        <title>Deep-cultivation of Planctomycetes and their phenomic and genomic characterization uncovers novel biology.</title>
        <authorList>
            <person name="Wiegand S."/>
            <person name="Jogler M."/>
            <person name="Boedeker C."/>
            <person name="Pinto D."/>
            <person name="Vollmers J."/>
            <person name="Rivas-Marin E."/>
            <person name="Kohn T."/>
            <person name="Peeters S.H."/>
            <person name="Heuer A."/>
            <person name="Rast P."/>
            <person name="Oberbeckmann S."/>
            <person name="Bunk B."/>
            <person name="Jeske O."/>
            <person name="Meyerdierks A."/>
            <person name="Storesund J.E."/>
            <person name="Kallscheuer N."/>
            <person name="Luecker S."/>
            <person name="Lage O.M."/>
            <person name="Pohl T."/>
            <person name="Merkel B.J."/>
            <person name="Hornburger P."/>
            <person name="Mueller R.-W."/>
            <person name="Bruemmer F."/>
            <person name="Labrenz M."/>
            <person name="Spormann A.M."/>
            <person name="Op den Camp H."/>
            <person name="Overmann J."/>
            <person name="Amann R."/>
            <person name="Jetten M.S.M."/>
            <person name="Mascher T."/>
            <person name="Medema M.H."/>
            <person name="Devos D.P."/>
            <person name="Kaster A.-K."/>
            <person name="Ovreas L."/>
            <person name="Rohde M."/>
            <person name="Galperin M.Y."/>
            <person name="Jogler C."/>
        </authorList>
    </citation>
    <scope>NUCLEOTIDE SEQUENCE [LARGE SCALE GENOMIC DNA]</scope>
    <source>
        <strain evidence="3">Pan97</strain>
    </source>
</reference>
<keyword evidence="3" id="KW-1185">Reference proteome</keyword>
<name>A0A518CBU1_9BACT</name>
<proteinExistence type="predicted"/>
<protein>
    <submittedName>
        <fullName evidence="2">Uncharacterized protein</fullName>
    </submittedName>
</protein>
<dbReference type="KEGG" id="bvo:Pan97_37190"/>